<dbReference type="CDD" id="cd01672">
    <property type="entry name" value="TMPK"/>
    <property type="match status" value="1"/>
</dbReference>
<dbReference type="PANTHER" id="PTHR10344:SF4">
    <property type="entry name" value="UMP-CMP KINASE 2, MITOCHONDRIAL"/>
    <property type="match status" value="1"/>
</dbReference>
<dbReference type="GO" id="GO:0006227">
    <property type="term" value="P:dUDP biosynthetic process"/>
    <property type="evidence" value="ECO:0007669"/>
    <property type="project" value="TreeGrafter"/>
</dbReference>
<evidence type="ECO:0000256" key="5">
    <source>
        <dbReference type="ARBA" id="ARBA00022727"/>
    </source>
</evidence>
<evidence type="ECO:0000256" key="7">
    <source>
        <dbReference type="ARBA" id="ARBA00022777"/>
    </source>
</evidence>
<accession>A0A2K9HL98</accession>
<evidence type="ECO:0000256" key="9">
    <source>
        <dbReference type="ARBA" id="ARBA00048743"/>
    </source>
</evidence>
<dbReference type="GO" id="GO:0005524">
    <property type="term" value="F:ATP binding"/>
    <property type="evidence" value="ECO:0007669"/>
    <property type="project" value="UniProtKB-UniRule"/>
</dbReference>
<gene>
    <name evidence="11" type="primary">tmk</name>
    <name evidence="13" type="ORF">LA20249_11080</name>
</gene>
<dbReference type="STRING" id="1423720.FC67_GL001110"/>
<protein>
    <recommendedName>
        <fullName evidence="3 11">Thymidylate kinase</fullName>
        <ecNumber evidence="2 11">2.7.4.9</ecNumber>
    </recommendedName>
    <alternativeName>
        <fullName evidence="11">dTMP kinase</fullName>
    </alternativeName>
</protein>
<evidence type="ECO:0000313" key="13">
    <source>
        <dbReference type="EMBL" id="AUI72697.1"/>
    </source>
</evidence>
<dbReference type="InterPro" id="IPR027417">
    <property type="entry name" value="P-loop_NTPase"/>
</dbReference>
<dbReference type="Gene3D" id="3.40.50.300">
    <property type="entry name" value="P-loop containing nucleotide triphosphate hydrolases"/>
    <property type="match status" value="1"/>
</dbReference>
<proteinExistence type="inferred from homology"/>
<comment type="similarity">
    <text evidence="1 11">Belongs to the thymidylate kinase family.</text>
</comment>
<dbReference type="Proteomes" id="UP000234653">
    <property type="component" value="Chromosome"/>
</dbReference>
<dbReference type="GO" id="GO:0006235">
    <property type="term" value="P:dTTP biosynthetic process"/>
    <property type="evidence" value="ECO:0007669"/>
    <property type="project" value="UniProtKB-UniRule"/>
</dbReference>
<dbReference type="OrthoDB" id="9774907at2"/>
<dbReference type="GO" id="GO:0004798">
    <property type="term" value="F:dTMP kinase activity"/>
    <property type="evidence" value="ECO:0007669"/>
    <property type="project" value="UniProtKB-UniRule"/>
</dbReference>
<dbReference type="HAMAP" id="MF_00165">
    <property type="entry name" value="Thymidylate_kinase"/>
    <property type="match status" value="1"/>
</dbReference>
<feature type="binding site" evidence="11">
    <location>
        <begin position="10"/>
        <end position="17"/>
    </location>
    <ligand>
        <name>ATP</name>
        <dbReference type="ChEBI" id="CHEBI:30616"/>
    </ligand>
</feature>
<evidence type="ECO:0000256" key="3">
    <source>
        <dbReference type="ARBA" id="ARBA00017144"/>
    </source>
</evidence>
<dbReference type="InterPro" id="IPR018094">
    <property type="entry name" value="Thymidylate_kinase"/>
</dbReference>
<evidence type="ECO:0000313" key="14">
    <source>
        <dbReference type="Proteomes" id="UP000234653"/>
    </source>
</evidence>
<evidence type="ECO:0000256" key="8">
    <source>
        <dbReference type="ARBA" id="ARBA00022840"/>
    </source>
</evidence>
<evidence type="ECO:0000256" key="10">
    <source>
        <dbReference type="ARBA" id="ARBA00057735"/>
    </source>
</evidence>
<keyword evidence="7 11" id="KW-0418">Kinase</keyword>
<keyword evidence="8 11" id="KW-0067">ATP-binding</keyword>
<dbReference type="KEGG" id="lali:LA20249_11080"/>
<keyword evidence="14" id="KW-1185">Reference proteome</keyword>
<feature type="domain" description="Thymidylate kinase-like" evidence="12">
    <location>
        <begin position="8"/>
        <end position="198"/>
    </location>
</feature>
<dbReference type="NCBIfam" id="TIGR00041">
    <property type="entry name" value="DTMP_kinase"/>
    <property type="match status" value="1"/>
</dbReference>
<evidence type="ECO:0000259" key="12">
    <source>
        <dbReference type="Pfam" id="PF02223"/>
    </source>
</evidence>
<comment type="function">
    <text evidence="10 11">Phosphorylation of dTMP to form dTDP in both de novo and salvage pathways of dTTP synthesis.</text>
</comment>
<reference evidence="13 14" key="1">
    <citation type="submission" date="2016-12" db="EMBL/GenBank/DDBJ databases">
        <title>The whole genome sequencing and assembly of Lactobacillus alimentarius DSM 20249T strain.</title>
        <authorList>
            <person name="Lee Y.-J."/>
            <person name="Yi H."/>
            <person name="Bahn Y.-S."/>
            <person name="Kim J.F."/>
            <person name="Lee D.-W."/>
        </authorList>
    </citation>
    <scope>NUCLEOTIDE SEQUENCE [LARGE SCALE GENOMIC DNA]</scope>
    <source>
        <strain evidence="13 14">DSM 20249</strain>
    </source>
</reference>
<dbReference type="Pfam" id="PF02223">
    <property type="entry name" value="Thymidylate_kin"/>
    <property type="match status" value="1"/>
</dbReference>
<keyword evidence="4 11" id="KW-0808">Transferase</keyword>
<dbReference type="EMBL" id="CP018867">
    <property type="protein sequence ID" value="AUI72697.1"/>
    <property type="molecule type" value="Genomic_DNA"/>
</dbReference>
<evidence type="ECO:0000256" key="4">
    <source>
        <dbReference type="ARBA" id="ARBA00022679"/>
    </source>
</evidence>
<dbReference type="PANTHER" id="PTHR10344">
    <property type="entry name" value="THYMIDYLATE KINASE"/>
    <property type="match status" value="1"/>
</dbReference>
<name>A0A2K9HL98_9LACO</name>
<dbReference type="InterPro" id="IPR018095">
    <property type="entry name" value="Thymidylate_kin_CS"/>
</dbReference>
<evidence type="ECO:0000256" key="1">
    <source>
        <dbReference type="ARBA" id="ARBA00009776"/>
    </source>
</evidence>
<dbReference type="InterPro" id="IPR039430">
    <property type="entry name" value="Thymidylate_kin-like_dom"/>
</dbReference>
<comment type="catalytic activity">
    <reaction evidence="9 11">
        <text>dTMP + ATP = dTDP + ADP</text>
        <dbReference type="Rhea" id="RHEA:13517"/>
        <dbReference type="ChEBI" id="CHEBI:30616"/>
        <dbReference type="ChEBI" id="CHEBI:58369"/>
        <dbReference type="ChEBI" id="CHEBI:63528"/>
        <dbReference type="ChEBI" id="CHEBI:456216"/>
        <dbReference type="EC" id="2.7.4.9"/>
    </reaction>
</comment>
<keyword evidence="6 11" id="KW-0547">Nucleotide-binding</keyword>
<dbReference type="EC" id="2.7.4.9" evidence="2 11"/>
<dbReference type="RefSeq" id="WP_057739085.1">
    <property type="nucleotide sequence ID" value="NZ_AZDQ01000036.1"/>
</dbReference>
<sequence length="217" mass="24148">MSGIFISFEGPDGAGKTTAIKRIMPQLQKMTDKEVVLSREPGGSPISEKIRKIILDIHDEEMDPRTEALLYAASRRQHLVDVILPTLNEGKVMLSDRFVDSSIAYQGGGREIGTKEVANINNFAIEGHLPDLTIYFDVTPGVGLARIKKDHEGEMDRLEKAAISFHNRVYDSYAEIVKQNPNRIKTVNAEQSPDKVAADALNLITTRFPKIFKVQGE</sequence>
<evidence type="ECO:0000256" key="11">
    <source>
        <dbReference type="HAMAP-Rule" id="MF_00165"/>
    </source>
</evidence>
<organism evidence="13 14">
    <name type="scientific">Companilactobacillus alimentarius DSM 20249</name>
    <dbReference type="NCBI Taxonomy" id="1423720"/>
    <lineage>
        <taxon>Bacteria</taxon>
        <taxon>Bacillati</taxon>
        <taxon>Bacillota</taxon>
        <taxon>Bacilli</taxon>
        <taxon>Lactobacillales</taxon>
        <taxon>Lactobacillaceae</taxon>
        <taxon>Companilactobacillus</taxon>
    </lineage>
</organism>
<dbReference type="PROSITE" id="PS01331">
    <property type="entry name" value="THYMIDYLATE_KINASE"/>
    <property type="match status" value="1"/>
</dbReference>
<evidence type="ECO:0000256" key="2">
    <source>
        <dbReference type="ARBA" id="ARBA00012980"/>
    </source>
</evidence>
<keyword evidence="5 11" id="KW-0545">Nucleotide biosynthesis</keyword>
<evidence type="ECO:0000256" key="6">
    <source>
        <dbReference type="ARBA" id="ARBA00022741"/>
    </source>
</evidence>
<dbReference type="FunFam" id="3.40.50.300:FF:000225">
    <property type="entry name" value="Thymidylate kinase"/>
    <property type="match status" value="1"/>
</dbReference>
<dbReference type="GO" id="GO:0005829">
    <property type="term" value="C:cytosol"/>
    <property type="evidence" value="ECO:0007669"/>
    <property type="project" value="TreeGrafter"/>
</dbReference>
<dbReference type="AlphaFoldDB" id="A0A2K9HL98"/>
<dbReference type="SUPFAM" id="SSF52540">
    <property type="entry name" value="P-loop containing nucleoside triphosphate hydrolases"/>
    <property type="match status" value="1"/>
</dbReference>
<dbReference type="GO" id="GO:0006233">
    <property type="term" value="P:dTDP biosynthetic process"/>
    <property type="evidence" value="ECO:0007669"/>
    <property type="project" value="InterPro"/>
</dbReference>